<dbReference type="Ensembl" id="ENSPKIT00000003676.1">
    <property type="protein sequence ID" value="ENSPKIP00000023003.1"/>
    <property type="gene ID" value="ENSPKIG00000006791.1"/>
</dbReference>
<dbReference type="InterPro" id="IPR006530">
    <property type="entry name" value="YD"/>
</dbReference>
<keyword evidence="8" id="KW-0221">Differentiation</keyword>
<keyword evidence="9" id="KW-0130">Cell adhesion</keyword>
<evidence type="ECO:0000256" key="6">
    <source>
        <dbReference type="ARBA" id="ARBA00022692"/>
    </source>
</evidence>
<evidence type="ECO:0000256" key="8">
    <source>
        <dbReference type="ARBA" id="ARBA00022782"/>
    </source>
</evidence>
<dbReference type="Ensembl" id="ENSPKIT00000003804.1">
    <property type="protein sequence ID" value="ENSPKIP00000023127.1"/>
    <property type="gene ID" value="ENSPKIG00000006791.1"/>
</dbReference>
<accession>A0A3B3RXF6</accession>
<evidence type="ECO:0000259" key="23">
    <source>
        <dbReference type="PROSITE" id="PS51361"/>
    </source>
</evidence>
<keyword evidence="4" id="KW-1003">Cell membrane</keyword>
<evidence type="ECO:0000256" key="16">
    <source>
        <dbReference type="ARBA" id="ARBA00077040"/>
    </source>
</evidence>
<dbReference type="Pfam" id="PF06484">
    <property type="entry name" value="Ten_N"/>
    <property type="match status" value="1"/>
</dbReference>
<dbReference type="Gene3D" id="2.10.25.10">
    <property type="entry name" value="Laminin"/>
    <property type="match status" value="6"/>
</dbReference>
<dbReference type="Pfam" id="PF25020">
    <property type="entry name" value="TTR_TEN1-4"/>
    <property type="match status" value="1"/>
</dbReference>
<dbReference type="FunFam" id="2.120.10.30:FF:000003">
    <property type="entry name" value="Teneurin transmembrane protein 2"/>
    <property type="match status" value="1"/>
</dbReference>
<evidence type="ECO:0000256" key="2">
    <source>
        <dbReference type="ARBA" id="ARBA00004489"/>
    </source>
</evidence>
<evidence type="ECO:0000256" key="9">
    <source>
        <dbReference type="ARBA" id="ARBA00022889"/>
    </source>
</evidence>
<dbReference type="FunFam" id="2.10.25.10:FF:000013">
    <property type="entry name" value="Teneurin transmembrane protein 4"/>
    <property type="match status" value="1"/>
</dbReference>
<proteinExistence type="inferred from homology"/>
<feature type="compositionally biased region" description="Polar residues" evidence="20">
    <location>
        <begin position="203"/>
        <end position="215"/>
    </location>
</feature>
<evidence type="ECO:0000313" key="24">
    <source>
        <dbReference type="Ensembl" id="ENSPKIP00000023003.1"/>
    </source>
</evidence>
<dbReference type="GO" id="GO:0046982">
    <property type="term" value="F:protein heterodimerization activity"/>
    <property type="evidence" value="ECO:0007669"/>
    <property type="project" value="TreeGrafter"/>
</dbReference>
<keyword evidence="7" id="KW-0677">Repeat</keyword>
<dbReference type="SUPFAM" id="SSF50952">
    <property type="entry name" value="Soluble quinoprotein glucose dehydrogenase"/>
    <property type="match status" value="1"/>
</dbReference>
<feature type="domain" description="EGF-like" evidence="22">
    <location>
        <begin position="706"/>
        <end position="738"/>
    </location>
</feature>
<evidence type="ECO:0000256" key="14">
    <source>
        <dbReference type="ARBA" id="ARBA00023273"/>
    </source>
</evidence>
<dbReference type="Gene3D" id="2.120.10.30">
    <property type="entry name" value="TolB, C-terminal domain"/>
    <property type="match status" value="2"/>
</dbReference>
<dbReference type="GO" id="GO:0042803">
    <property type="term" value="F:protein homodimerization activity"/>
    <property type="evidence" value="ECO:0007669"/>
    <property type="project" value="TreeGrafter"/>
</dbReference>
<feature type="domain" description="EGF-like" evidence="22">
    <location>
        <begin position="740"/>
        <end position="773"/>
    </location>
</feature>
<dbReference type="SMART" id="SM00181">
    <property type="entry name" value="EGF"/>
    <property type="match status" value="8"/>
</dbReference>
<dbReference type="Pfam" id="PF24329">
    <property type="entry name" value="FN-plug_TEN1-4"/>
    <property type="match status" value="1"/>
</dbReference>
<keyword evidence="13" id="KW-0325">Glycoprotein</keyword>
<dbReference type="InterPro" id="IPR051216">
    <property type="entry name" value="Teneurin"/>
</dbReference>
<dbReference type="InterPro" id="IPR028916">
    <property type="entry name" value="Tox-GHH_dom"/>
</dbReference>
<dbReference type="SUPFAM" id="SSF101898">
    <property type="entry name" value="NHL repeat"/>
    <property type="match status" value="1"/>
</dbReference>
<dbReference type="Gene3D" id="2.60.120.260">
    <property type="entry name" value="Galactose-binding domain-like"/>
    <property type="match status" value="1"/>
</dbReference>
<comment type="subcellular location">
    <subcellularLocation>
        <location evidence="1">Cell membrane</location>
        <topology evidence="1">Single-pass membrane protein</topology>
    </subcellularLocation>
    <subcellularLocation>
        <location evidence="2">Cell projection</location>
        <location evidence="2">Axon</location>
    </subcellularLocation>
</comment>
<dbReference type="Proteomes" id="UP000261540">
    <property type="component" value="Unplaced"/>
</dbReference>
<dbReference type="PANTHER" id="PTHR11219:SF65">
    <property type="entry name" value="TENEURIN-3"/>
    <property type="match status" value="1"/>
</dbReference>
<evidence type="ECO:0000256" key="13">
    <source>
        <dbReference type="ARBA" id="ARBA00023180"/>
    </source>
</evidence>
<comment type="similarity">
    <text evidence="3">Belongs to the tenascin family. Teneurin subfamily.</text>
</comment>
<dbReference type="InterPro" id="IPR011042">
    <property type="entry name" value="6-blade_b-propeller_TolB-like"/>
</dbReference>
<dbReference type="InterPro" id="IPR057629">
    <property type="entry name" value="Teneurin1-4_GBD"/>
</dbReference>
<feature type="region of interest" description="Disordered" evidence="20">
    <location>
        <begin position="136"/>
        <end position="222"/>
    </location>
</feature>
<dbReference type="FunFam" id="2.60.120.260:FF:000008">
    <property type="entry name" value="teneurin-3 isoform X2"/>
    <property type="match status" value="1"/>
</dbReference>
<evidence type="ECO:0000256" key="20">
    <source>
        <dbReference type="SAM" id="MobiDB-lite"/>
    </source>
</evidence>
<evidence type="ECO:0000256" key="5">
    <source>
        <dbReference type="ARBA" id="ARBA00022536"/>
    </source>
</evidence>
<dbReference type="FunFam" id="2.10.25.10:FF:000021">
    <property type="entry name" value="Teneurin transmembrane protein 2"/>
    <property type="match status" value="2"/>
</dbReference>
<dbReference type="InterPro" id="IPR056823">
    <property type="entry name" value="TEN-like_YD-shell"/>
</dbReference>
<dbReference type="NCBIfam" id="TIGR03696">
    <property type="entry name" value="Rhs_assc_core"/>
    <property type="match status" value="1"/>
</dbReference>
<dbReference type="PROSITE" id="PS00022">
    <property type="entry name" value="EGF_1"/>
    <property type="match status" value="5"/>
</dbReference>
<feature type="disulfide bond" evidence="19">
    <location>
        <begin position="854"/>
        <end position="864"/>
    </location>
</feature>
<dbReference type="Gene3D" id="2.180.10.10">
    <property type="entry name" value="RHS repeat-associated core"/>
    <property type="match status" value="1"/>
</dbReference>
<keyword evidence="5 19" id="KW-0245">EGF-like domain</keyword>
<feature type="disulfide bond" evidence="19">
    <location>
        <begin position="825"/>
        <end position="834"/>
    </location>
</feature>
<dbReference type="STRING" id="1676925.ENSPKIP00000023127"/>
<dbReference type="FunFam" id="2.10.25.10:FF:000016">
    <property type="entry name" value="Teneurin transmembrane protein 2"/>
    <property type="match status" value="1"/>
</dbReference>
<dbReference type="InterPro" id="IPR009471">
    <property type="entry name" value="Ten_N"/>
</dbReference>
<evidence type="ECO:0000256" key="4">
    <source>
        <dbReference type="ARBA" id="ARBA00022475"/>
    </source>
</evidence>
<dbReference type="OrthoDB" id="442731at2759"/>
<feature type="disulfide bond" evidence="19">
    <location>
        <begin position="614"/>
        <end position="624"/>
    </location>
</feature>
<dbReference type="Pfam" id="PF25024">
    <property type="entry name" value="EGF_TEN"/>
    <property type="match status" value="1"/>
</dbReference>
<dbReference type="PROSITE" id="PS50026">
    <property type="entry name" value="EGF_3"/>
    <property type="match status" value="5"/>
</dbReference>
<keyword evidence="6 21" id="KW-0812">Transmembrane</keyword>
<dbReference type="GO" id="GO:0007165">
    <property type="term" value="P:signal transduction"/>
    <property type="evidence" value="ECO:0007669"/>
    <property type="project" value="InterPro"/>
</dbReference>
<feature type="disulfide bond" evidence="19">
    <location>
        <begin position="763"/>
        <end position="772"/>
    </location>
</feature>
<dbReference type="FunFam" id="2.120.10.30:FF:000005">
    <property type="entry name" value="Teneurin transmembrane protein 4"/>
    <property type="match status" value="1"/>
</dbReference>
<keyword evidence="11 21" id="KW-0472">Membrane</keyword>
<dbReference type="PROSITE" id="PS01186">
    <property type="entry name" value="EGF_2"/>
    <property type="match status" value="4"/>
</dbReference>
<dbReference type="InterPro" id="IPR022385">
    <property type="entry name" value="Rhs_assc_core"/>
</dbReference>
<dbReference type="Pfam" id="PF25021">
    <property type="entry name" value="TEN_NHL"/>
    <property type="match status" value="1"/>
</dbReference>
<evidence type="ECO:0000256" key="17">
    <source>
        <dbReference type="ARBA" id="ARBA00081435"/>
    </source>
</evidence>
<reference evidence="24" key="1">
    <citation type="submission" date="2025-05" db="UniProtKB">
        <authorList>
            <consortium name="Ensembl"/>
        </authorList>
    </citation>
    <scope>IDENTIFICATION</scope>
</reference>
<dbReference type="FunFam" id="2.180.10.10:FF:000004">
    <property type="entry name" value="Teneurin transmembrane protein 3"/>
    <property type="match status" value="1"/>
</dbReference>
<feature type="disulfide bond" evidence="19">
    <location>
        <begin position="875"/>
        <end position="884"/>
    </location>
</feature>
<keyword evidence="14" id="KW-0966">Cell projection</keyword>
<dbReference type="GeneTree" id="ENSGT01030000234566"/>
<dbReference type="InterPro" id="IPR011041">
    <property type="entry name" value="Quinoprot_gluc/sorb_DH_b-prop"/>
</dbReference>
<feature type="compositionally biased region" description="Polar residues" evidence="20">
    <location>
        <begin position="171"/>
        <end position="186"/>
    </location>
</feature>
<organism evidence="24 25">
    <name type="scientific">Paramormyrops kingsleyae</name>
    <dbReference type="NCBI Taxonomy" id="1676925"/>
    <lineage>
        <taxon>Eukaryota</taxon>
        <taxon>Metazoa</taxon>
        <taxon>Chordata</taxon>
        <taxon>Craniata</taxon>
        <taxon>Vertebrata</taxon>
        <taxon>Euteleostomi</taxon>
        <taxon>Actinopterygii</taxon>
        <taxon>Neopterygii</taxon>
        <taxon>Teleostei</taxon>
        <taxon>Osteoglossocephala</taxon>
        <taxon>Osteoglossomorpha</taxon>
        <taxon>Osteoglossiformes</taxon>
        <taxon>Mormyridae</taxon>
        <taxon>Paramormyrops</taxon>
    </lineage>
</organism>
<sequence length="2817" mass="314022">MDVKERRPYCSLTKSRRDKERRGAGNSADSEGDECRVPTQKSYSSSETLKAFDHDSSRLLYGNRMKEMVHREADEYPRQGQNFTLRQLGISGPTARRGLAFCAEMGLPHHGYSVGGVCEGDADTEGVMPQERAMHLWGRGVKSGRSSCPSSRSNSALTLTDTELENKSDSESGSPMPSTLPTPSVTEHSHSQPPSPNLHDNQRQLISSDSGQPVQESDDEYTASQCLPLAQGRVSACDELPATQQGQSTLQPAVPAHKQHTSITSINRNSLTNCRTQSPASPAALPAELQTTPESVQLQDSWVLGSNVPLESRKLAKQAVLENGHDNLIEMDVFTPVCHDSGYGDGHFLFKTGSGTTPLFSTATPGYTMATGAVYSPPTRPLPRSTLSRSAFKFKKSSKHCSWRCTALSALGVSVLLSILLCYCIVMHLLGLNWQLQETDGYAFENGQVKSVSTPTNAVTALSSDGGKLGVFLQENNTIDTGEVDVGRRAAQEVPPGVFWRSQLFIDQPQFLKFNISVQRAALIGVYGRKGLPPSHTQYDFVELLDGSRLIAKEKRGPAETAAVGRRARSITVHEAGFIQYLDSGLWHLAFYNDGKSAEQVSYNTIVVESIMECPHNCHGNGECVSGTCHCFPGFLGPDCSRAACPVLCSGNGQYSRGRCQCFSGWKGTECDVPNNQCVDVHCGGHGICIMGSCVCNTGYKGDNCEETDCLDPSCSSHGTCLHGECHCNPGWGGTNCEILKTMCPDQCSGHGTYQAESGTCTCDSNWTGPDCSVEVCVTDCGSHGVCVSGSCRCEEGWTGPACDQRACHPRCAEHGTCRDGKCECSQGWNGEHCTIAHYLDKVVQDKIGYKEGCPGLCNSNGRCTLDQNGWHCVCQSGWRGAGCDVAMETICTDSKDNEGDGLIDCMDPDCCLQSSCENQPYCRGSPDPTDIISQSQQPPPTQAARSFYDRINFLMGLESTHVIFGENPFNRSLVSVIRGQVMTADGTPLIGVNVSFLHYPANGYTITRQDGMFDLLANGGASLTLSFERAPFLTQYRTVWVPWNVFHVMDTLVMKKEENDIPSCDLSSFVRPSPSIVSSPLSTFFRSSPKDSPILPETQVLQEETTIPGSDLNLFYLSSRSAGYKPILKVTMTQASIPFNLMKVHLMVAVVGRLFQKWFPATPDLSYTFIWDKTDAYNQKVYGLSEAVVSVGFEYESCLDLILWEKRTALLQGYELDASNMGGWTLDKHHVLDVQNGIVYKGTGENQFISQQPPVINTIMGNGRRRSISCPSCNGQADGNKLLAPVALACGIDGSLFVGDFNYIRRIFPSGNVTSVMELRNKDFRHSNNPAHRYYMATDPVTGQLYISDTNSRRIYRPKVLTATKELLQNTEVVAGTGEHCLPFDEARCGDGGKAAEALLMGPKGIVVDKNGIIYFVDGTMIRKVDQNGIISTLLGSNDLTSARPLTCDTSMHIRQVRLEWPTDLAINPMDNSIYVLDNNVVLQITENRQVRIAAGRPMHCQVPGVEYSLGKRAIQTTLESASAIAVSYSGMLYIAETDEKKINRIRQVSTDGEISHLAGAPSECDCKNDANCDCYQTGDGYAKDAKLNAPSSMVVSPDGMLYVADLGNIRIRVIYKNKPLLNSMNFYEVASPGAQELYIFDINGTHQYTMSLITGDYMYNFSYSNENDITAVTDSSGNTLRIRRDPNRMPVRIVSPDNQVIWLNVGTNGGLKTLTAQGQELVHFTYHGNSGLLATKSTEIGWTTFYDYDSEGRLTNVTFPTGVVTSLHSEMDGAITVDIETSGREEDVSITTNLSSIDSFYTLVQDQLRNNYQVGHDSSLRIVYANGLDTHYQTEPHVLAGAANPTVARRNMTLPGENGQNLVEWRFRKEQTRGRVNVFGRKLRVNGRNLLSVDYDRTLRTEKIYDDHRKFLLKIIYDTSGHPTLWVPSSKLMSVNLTYSSTGQITSIQRGPTSERVEYDSQGRIVLRVFADGKTWSYTYLEKSMVLLLHSQRQYIFDYDSLDHLSAVTMPSVARHTMQTIRSIGYYRNIYNPPESNASVIVDYSEDGQLLKVAHLGTGRRVLYKYRRQTKLSEILYDSTRVSFTYDETAGVLKTVNLQSEGFICTIRYRQIGPLIDRQIFRFSEDGMVNARFDYTYDNSFRVTSMQGVINETPLPIDLYQFDDISGKVEQFGKFGVIYYDINQIISTAVMTYTKHFDVHGRIKEIQYEIFRSLMYWITIQYDNLGRVIKREIKIGPFANTTKYSYEYDADSQLQTVYLNEKIMWRYNYDLNGNLHLLNPSNSARLTPLRYDLRDRITRLGDVQYRMDEDGFLRQRGTEIFEYNSKGLLVRVYSKGNGWTIQYRYDGLGRRVSTRTSLGQHLQFFYADLNYPTRITHVYNHSSSEITSLYYDLQGHLFAMEISSGEEFYIACDNTGTPLAVFSSNGLMIKQVQYTAYGEIYFDSNPDFQLVVGFHGGLYDPLTKLLHFGERDYDILAGRWTVPDITTWKRVGKDPAPFNLYMFRNNNPVSKVHEVKEYVADVNSWLVTFGFHLHNVIPGYPIPKFDMMIPSFELKKSQIWNDLPSISGVQQEVVRQAKAFLSFEKMPDIQLGRRQVLREKSWLWFATVKSLMGKGVMLAISQGRVTTNVLNIANEDCVKVAAILNNAFYLENLHFTIEGRDTHYFIKTSLPESDLGTLRLTSGHKALENGVNVTVSQSTTVVNGRTRRFADVEMQYGALALHVRYGMTLDEEKARILEQARQRALASAWAREQQRVRDGEEGARLWTEGEKRQLLSGGKVLGYDGYYVLSIEQYPELADSANNIQFLRQSEIGKR</sequence>
<evidence type="ECO:0000259" key="22">
    <source>
        <dbReference type="PROSITE" id="PS50026"/>
    </source>
</evidence>
<dbReference type="PANTHER" id="PTHR11219">
    <property type="entry name" value="TENEURIN AND N-ACETYLGLUCOSAMINE-1-PHOSPHODIESTER ALPHA-N-ACETYLGLUCOSAMINIDASE"/>
    <property type="match status" value="1"/>
</dbReference>
<feature type="transmembrane region" description="Helical" evidence="21">
    <location>
        <begin position="405"/>
        <end position="430"/>
    </location>
</feature>
<dbReference type="GO" id="GO:0050839">
    <property type="term" value="F:cell adhesion molecule binding"/>
    <property type="evidence" value="ECO:0007669"/>
    <property type="project" value="TreeGrafter"/>
</dbReference>
<evidence type="ECO:0000256" key="11">
    <source>
        <dbReference type="ARBA" id="ARBA00023136"/>
    </source>
</evidence>
<dbReference type="PROSITE" id="PS51361">
    <property type="entry name" value="TENEURIN_N"/>
    <property type="match status" value="1"/>
</dbReference>
<name>A0A3B3RXF6_9TELE</name>
<feature type="compositionally biased region" description="Low complexity" evidence="20">
    <location>
        <begin position="143"/>
        <end position="155"/>
    </location>
</feature>
<comment type="caution">
    <text evidence="19">Lacks conserved residue(s) required for the propagation of feature annotation.</text>
</comment>
<keyword evidence="25" id="KW-1185">Reference proteome</keyword>
<dbReference type="InterPro" id="IPR008969">
    <property type="entry name" value="CarboxyPept-like_regulatory"/>
</dbReference>
<dbReference type="GO" id="GO:0007157">
    <property type="term" value="P:heterophilic cell-cell adhesion via plasma membrane cell adhesion molecules"/>
    <property type="evidence" value="ECO:0007669"/>
    <property type="project" value="TreeGrafter"/>
</dbReference>
<feature type="disulfide bond" evidence="19">
    <location>
        <begin position="808"/>
        <end position="818"/>
    </location>
</feature>
<dbReference type="GO" id="GO:0030424">
    <property type="term" value="C:axon"/>
    <property type="evidence" value="ECO:0007669"/>
    <property type="project" value="UniProtKB-SubCell"/>
</dbReference>
<feature type="disulfide bond" evidence="19">
    <location>
        <begin position="728"/>
        <end position="737"/>
    </location>
</feature>
<dbReference type="GO" id="GO:0048666">
    <property type="term" value="P:neuron development"/>
    <property type="evidence" value="ECO:0007669"/>
    <property type="project" value="TreeGrafter"/>
</dbReference>
<evidence type="ECO:0000256" key="21">
    <source>
        <dbReference type="SAM" id="Phobius"/>
    </source>
</evidence>
<keyword evidence="10 21" id="KW-1133">Transmembrane helix</keyword>
<evidence type="ECO:0000256" key="18">
    <source>
        <dbReference type="ARBA" id="ARBA00083960"/>
    </source>
</evidence>
<evidence type="ECO:0000256" key="12">
    <source>
        <dbReference type="ARBA" id="ARBA00023157"/>
    </source>
</evidence>
<dbReference type="InterPro" id="IPR056820">
    <property type="entry name" value="TEN_TTR-like"/>
</dbReference>
<dbReference type="Pfam" id="PF23538">
    <property type="entry name" value="Teneurin_ABD"/>
    <property type="match status" value="1"/>
</dbReference>
<protein>
    <recommendedName>
        <fullName evidence="15">Teneurin-3</fullName>
    </recommendedName>
    <alternativeName>
        <fullName evidence="17">Protein Odd Oz/ten-m homolog 3</fullName>
    </alternativeName>
    <alternativeName>
        <fullName evidence="16">Tenascin-M3</fullName>
    </alternativeName>
    <alternativeName>
        <fullName evidence="18">Teneurin transmembrane protein 3</fullName>
    </alternativeName>
</protein>
<feature type="domain" description="EGF-like" evidence="22">
    <location>
        <begin position="610"/>
        <end position="641"/>
    </location>
</feature>
<dbReference type="GO" id="GO:0005886">
    <property type="term" value="C:plasma membrane"/>
    <property type="evidence" value="ECO:0007669"/>
    <property type="project" value="UniProtKB-SubCell"/>
</dbReference>
<dbReference type="SUPFAM" id="SSF49464">
    <property type="entry name" value="Carboxypeptidase regulatory domain-like"/>
    <property type="match status" value="1"/>
</dbReference>
<evidence type="ECO:0000313" key="25">
    <source>
        <dbReference type="Proteomes" id="UP000261540"/>
    </source>
</evidence>
<evidence type="ECO:0000256" key="7">
    <source>
        <dbReference type="ARBA" id="ARBA00022737"/>
    </source>
</evidence>
<evidence type="ECO:0000256" key="3">
    <source>
        <dbReference type="ARBA" id="ARBA00009385"/>
    </source>
</evidence>
<dbReference type="InterPro" id="IPR057627">
    <property type="entry name" value="FN-plug_TEN1-4"/>
</dbReference>
<keyword evidence="12 19" id="KW-1015">Disulfide bond</keyword>
<evidence type="ECO:0000256" key="19">
    <source>
        <dbReference type="PROSITE-ProRule" id="PRU00076"/>
    </source>
</evidence>
<feature type="domain" description="Teneurin N-terminal" evidence="23">
    <location>
        <begin position="1"/>
        <end position="405"/>
    </location>
</feature>
<feature type="region of interest" description="Disordered" evidence="20">
    <location>
        <begin position="1"/>
        <end position="47"/>
    </location>
</feature>
<dbReference type="Pfam" id="PF15636">
    <property type="entry name" value="Tox-GHH"/>
    <property type="match status" value="1"/>
</dbReference>
<dbReference type="Pfam" id="PF25023">
    <property type="entry name" value="TEN_YD-shell"/>
    <property type="match status" value="1"/>
</dbReference>
<feature type="region of interest" description="Disordered" evidence="20">
    <location>
        <begin position="243"/>
        <end position="267"/>
    </location>
</feature>
<feature type="domain" description="EGF-like" evidence="22">
    <location>
        <begin position="850"/>
        <end position="885"/>
    </location>
</feature>
<evidence type="ECO:0000256" key="1">
    <source>
        <dbReference type="ARBA" id="ARBA00004162"/>
    </source>
</evidence>
<dbReference type="Pfam" id="PF23093">
    <property type="entry name" value="GBD_Tenm3"/>
    <property type="match status" value="1"/>
</dbReference>
<feature type="disulfide bond" evidence="19">
    <location>
        <begin position="631"/>
        <end position="640"/>
    </location>
</feature>
<dbReference type="CDD" id="cd00054">
    <property type="entry name" value="EGF_CA"/>
    <property type="match status" value="4"/>
</dbReference>
<dbReference type="NCBIfam" id="TIGR01643">
    <property type="entry name" value="YD_repeat_2x"/>
    <property type="match status" value="2"/>
</dbReference>
<evidence type="ECO:0000256" key="10">
    <source>
        <dbReference type="ARBA" id="ARBA00022989"/>
    </source>
</evidence>
<feature type="domain" description="EGF-like" evidence="22">
    <location>
        <begin position="804"/>
        <end position="835"/>
    </location>
</feature>
<dbReference type="InterPro" id="IPR056822">
    <property type="entry name" value="TEN_NHL"/>
</dbReference>
<evidence type="ECO:0000256" key="15">
    <source>
        <dbReference type="ARBA" id="ARBA00068161"/>
    </source>
</evidence>
<dbReference type="InterPro" id="IPR000742">
    <property type="entry name" value="EGF"/>
</dbReference>
<dbReference type="FunFam" id="2.10.25.10:FF:000026">
    <property type="entry name" value="Teneurin transmembrane protein 2"/>
    <property type="match status" value="1"/>
</dbReference>